<dbReference type="EMBL" id="LR796438">
    <property type="protein sequence ID" value="CAB4144759.1"/>
    <property type="molecule type" value="Genomic_DNA"/>
</dbReference>
<sequence>MVHDPVVMGKDIMVEISYGGPAKDHSPKGAGETSVGYARIQHDNLTFKHAAGRKANYLKDPVEESAKGLQEKLTRRVSAIIEGRA</sequence>
<accession>A0A6J5MMG2</accession>
<organism evidence="1">
    <name type="scientific">uncultured Caudovirales phage</name>
    <dbReference type="NCBI Taxonomy" id="2100421"/>
    <lineage>
        <taxon>Viruses</taxon>
        <taxon>Duplodnaviria</taxon>
        <taxon>Heunggongvirae</taxon>
        <taxon>Uroviricota</taxon>
        <taxon>Caudoviricetes</taxon>
        <taxon>Peduoviridae</taxon>
        <taxon>Maltschvirus</taxon>
        <taxon>Maltschvirus maltsch</taxon>
    </lineage>
</organism>
<dbReference type="EMBL" id="LR796845">
    <property type="protein sequence ID" value="CAB4169430.1"/>
    <property type="molecule type" value="Genomic_DNA"/>
</dbReference>
<dbReference type="EMBL" id="LR797240">
    <property type="protein sequence ID" value="CAB4195721.1"/>
    <property type="molecule type" value="Genomic_DNA"/>
</dbReference>
<evidence type="ECO:0000313" key="1">
    <source>
        <dbReference type="EMBL" id="CAB4144759.1"/>
    </source>
</evidence>
<evidence type="ECO:0000313" key="3">
    <source>
        <dbReference type="EMBL" id="CAB4195721.1"/>
    </source>
</evidence>
<name>A0A6J5MMG2_9CAUD</name>
<protein>
    <submittedName>
        <fullName evidence="1">Uncharacterized protein</fullName>
    </submittedName>
</protein>
<proteinExistence type="predicted"/>
<reference evidence="1" key="1">
    <citation type="submission" date="2020-04" db="EMBL/GenBank/DDBJ databases">
        <authorList>
            <person name="Chiriac C."/>
            <person name="Salcher M."/>
            <person name="Ghai R."/>
            <person name="Kavagutti S V."/>
        </authorList>
    </citation>
    <scope>NUCLEOTIDE SEQUENCE</scope>
</reference>
<evidence type="ECO:0000313" key="2">
    <source>
        <dbReference type="EMBL" id="CAB4169430.1"/>
    </source>
</evidence>
<gene>
    <name evidence="3" type="ORF">UFOVP1296_31</name>
    <name evidence="1" type="ORF">UFOVP471_63</name>
    <name evidence="2" type="ORF">UFOVP890_31</name>
</gene>